<reference evidence="2 3" key="1">
    <citation type="submission" date="2023-03" db="EMBL/GenBank/DDBJ databases">
        <title>WGS of Gossypium arboreum.</title>
        <authorList>
            <person name="Yu D."/>
        </authorList>
    </citation>
    <scope>NUCLEOTIDE SEQUENCE [LARGE SCALE GENOMIC DNA]</scope>
    <source>
        <tissue evidence="2">Leaf</tissue>
    </source>
</reference>
<dbReference type="InterPro" id="IPR056647">
    <property type="entry name" value="DUF7745"/>
</dbReference>
<evidence type="ECO:0000313" key="3">
    <source>
        <dbReference type="Proteomes" id="UP001358586"/>
    </source>
</evidence>
<protein>
    <recommendedName>
        <fullName evidence="1">DUF7745 domain-containing protein</fullName>
    </recommendedName>
</protein>
<dbReference type="Proteomes" id="UP001358586">
    <property type="component" value="Chromosome 2"/>
</dbReference>
<organism evidence="2 3">
    <name type="scientific">Gossypium arboreum</name>
    <name type="common">Tree cotton</name>
    <name type="synonym">Gossypium nanking</name>
    <dbReference type="NCBI Taxonomy" id="29729"/>
    <lineage>
        <taxon>Eukaryota</taxon>
        <taxon>Viridiplantae</taxon>
        <taxon>Streptophyta</taxon>
        <taxon>Embryophyta</taxon>
        <taxon>Tracheophyta</taxon>
        <taxon>Spermatophyta</taxon>
        <taxon>Magnoliopsida</taxon>
        <taxon>eudicotyledons</taxon>
        <taxon>Gunneridae</taxon>
        <taxon>Pentapetalae</taxon>
        <taxon>rosids</taxon>
        <taxon>malvids</taxon>
        <taxon>Malvales</taxon>
        <taxon>Malvaceae</taxon>
        <taxon>Malvoideae</taxon>
        <taxon>Gossypium</taxon>
    </lineage>
</organism>
<comment type="caution">
    <text evidence="2">The sequence shown here is derived from an EMBL/GenBank/DDBJ whole genome shotgun (WGS) entry which is preliminary data.</text>
</comment>
<sequence length="169" mass="20292">MSGPIPFRKSNLRLSYGNMSPYKFKDYSMVKMDIDVRVVNATMYTMKVLTPKITRMNCRRNRKDELKGICQSWDKAKKMHFRDKYGNVAQLLFFKPNDALLKAMVRFWDPTYRCFTFNEVIPTIDEYSTLFYYDFKDLLRIYWKQNVDFLGPLTNLMDTCRYGESKIKR</sequence>
<feature type="domain" description="DUF7745" evidence="1">
    <location>
        <begin position="72"/>
        <end position="138"/>
    </location>
</feature>
<dbReference type="PANTHER" id="PTHR48200">
    <property type="entry name" value="PROTEIN, PUTATIVE-RELATED"/>
    <property type="match status" value="1"/>
</dbReference>
<gene>
    <name evidence="2" type="ORF">PVK06_005189</name>
</gene>
<keyword evidence="3" id="KW-1185">Reference proteome</keyword>
<evidence type="ECO:0000313" key="2">
    <source>
        <dbReference type="EMBL" id="KAK5842795.1"/>
    </source>
</evidence>
<dbReference type="EMBL" id="JARKNE010000002">
    <property type="protein sequence ID" value="KAK5842795.1"/>
    <property type="molecule type" value="Genomic_DNA"/>
</dbReference>
<dbReference type="PANTHER" id="PTHR48200:SF1">
    <property type="entry name" value="AMINOTRANSFERASE-LIKE PLANT MOBILE DOMAIN-CONTAINING PROTEIN"/>
    <property type="match status" value="1"/>
</dbReference>
<proteinExistence type="predicted"/>
<name>A0ABR0QU57_GOSAR</name>
<dbReference type="Pfam" id="PF24924">
    <property type="entry name" value="DUF7745"/>
    <property type="match status" value="1"/>
</dbReference>
<accession>A0ABR0QU57</accession>
<evidence type="ECO:0000259" key="1">
    <source>
        <dbReference type="Pfam" id="PF24924"/>
    </source>
</evidence>